<evidence type="ECO:0000313" key="1">
    <source>
        <dbReference type="EMBL" id="TBU51655.1"/>
    </source>
</evidence>
<evidence type="ECO:0000313" key="2">
    <source>
        <dbReference type="Proteomes" id="UP000292082"/>
    </source>
</evidence>
<name>A0A4Q9PC96_9APHY</name>
<dbReference type="Proteomes" id="UP000292082">
    <property type="component" value="Unassembled WGS sequence"/>
</dbReference>
<sequence length="92" mass="10298">MDIRQTSKNTGSVPPYHLTSFFMREMLFASDYTPRSDWKSPSLIIPATRIADTIVVTAITTLVTVLISWKQLQATAIKKDNNAQRMNAVGIL</sequence>
<proteinExistence type="predicted"/>
<organism evidence="1 2">
    <name type="scientific">Dichomitus squalens</name>
    <dbReference type="NCBI Taxonomy" id="114155"/>
    <lineage>
        <taxon>Eukaryota</taxon>
        <taxon>Fungi</taxon>
        <taxon>Dikarya</taxon>
        <taxon>Basidiomycota</taxon>
        <taxon>Agaricomycotina</taxon>
        <taxon>Agaricomycetes</taxon>
        <taxon>Polyporales</taxon>
        <taxon>Polyporaceae</taxon>
        <taxon>Dichomitus</taxon>
    </lineage>
</organism>
<reference evidence="1 2" key="1">
    <citation type="submission" date="2019-01" db="EMBL/GenBank/DDBJ databases">
        <title>Draft genome sequences of three monokaryotic isolates of the white-rot basidiomycete fungus Dichomitus squalens.</title>
        <authorList>
            <consortium name="DOE Joint Genome Institute"/>
            <person name="Lopez S.C."/>
            <person name="Andreopoulos B."/>
            <person name="Pangilinan J."/>
            <person name="Lipzen A."/>
            <person name="Riley R."/>
            <person name="Ahrendt S."/>
            <person name="Ng V."/>
            <person name="Barry K."/>
            <person name="Daum C."/>
            <person name="Grigoriev I.V."/>
            <person name="Hilden K.S."/>
            <person name="Makela M.R."/>
            <person name="de Vries R.P."/>
        </authorList>
    </citation>
    <scope>NUCLEOTIDE SEQUENCE [LARGE SCALE GENOMIC DNA]</scope>
    <source>
        <strain evidence="1 2">CBS 464.89</strain>
    </source>
</reference>
<dbReference type="AlphaFoldDB" id="A0A4Q9PC96"/>
<protein>
    <submittedName>
        <fullName evidence="1">Uncharacterized protein</fullName>
    </submittedName>
</protein>
<dbReference type="EMBL" id="ML145296">
    <property type="protein sequence ID" value="TBU51655.1"/>
    <property type="molecule type" value="Genomic_DNA"/>
</dbReference>
<keyword evidence="2" id="KW-1185">Reference proteome</keyword>
<gene>
    <name evidence="1" type="ORF">BD310DRAFT_941846</name>
</gene>
<accession>A0A4Q9PC96</accession>